<evidence type="ECO:0000313" key="4">
    <source>
        <dbReference type="Proteomes" id="UP000694383"/>
    </source>
</evidence>
<reference evidence="3" key="1">
    <citation type="submission" date="2025-08" db="UniProtKB">
        <authorList>
            <consortium name="Ensembl"/>
        </authorList>
    </citation>
    <scope>IDENTIFICATION</scope>
</reference>
<keyword evidence="1" id="KW-0812">Transmembrane</keyword>
<name>A0A8C7XBU8_9TELE</name>
<dbReference type="InterPro" id="IPR011009">
    <property type="entry name" value="Kinase-like_dom_sf"/>
</dbReference>
<evidence type="ECO:0000259" key="2">
    <source>
        <dbReference type="PROSITE" id="PS50011"/>
    </source>
</evidence>
<protein>
    <submittedName>
        <fullName evidence="3">Unc-51 like kinase 4</fullName>
    </submittedName>
</protein>
<evidence type="ECO:0000256" key="1">
    <source>
        <dbReference type="SAM" id="Phobius"/>
    </source>
</evidence>
<dbReference type="SUPFAM" id="SSF56112">
    <property type="entry name" value="Protein kinase-like (PK-like)"/>
    <property type="match status" value="1"/>
</dbReference>
<dbReference type="AlphaFoldDB" id="A0A8C7XBU8"/>
<dbReference type="Gene3D" id="1.10.510.10">
    <property type="entry name" value="Transferase(Phosphotransferase) domain 1"/>
    <property type="match status" value="1"/>
</dbReference>
<dbReference type="Pfam" id="PF00069">
    <property type="entry name" value="Pkinase"/>
    <property type="match status" value="1"/>
</dbReference>
<accession>A0A8C7XBU8</accession>
<feature type="transmembrane region" description="Helical" evidence="1">
    <location>
        <begin position="651"/>
        <end position="672"/>
    </location>
</feature>
<dbReference type="PANTHER" id="PTHR46240">
    <property type="entry name" value="SER/THR PROTEIN KINASE ULK4"/>
    <property type="match status" value="1"/>
</dbReference>
<dbReference type="GO" id="GO:0005524">
    <property type="term" value="F:ATP binding"/>
    <property type="evidence" value="ECO:0007669"/>
    <property type="project" value="InterPro"/>
</dbReference>
<dbReference type="PANTHER" id="PTHR46240:SF1">
    <property type="entry name" value="SERINE_THREONINE-PROTEIN KINASE ULK4"/>
    <property type="match status" value="1"/>
</dbReference>
<sequence length="673" mass="74693">MENFVLYEELGKGRNSFVYKGRRKGHLNFVAIVCTDKNKKLEISNHVRLSYHLDHPNIVRYYEWYETCSHLWLVVELCTGGSLQALVAQDGGLSEDVVKRFGWDLVMGLKHIHESEIILSDLTPAKILLDGSGILKLGNFCLSKAKGETLEETISFLSDSEEAGEDKSLGDFNSMRKRFQGNLAYKAPEIVQGSETSVSSDLWALGCVLYYMYTAQRKMLTFGVILMFIQIVKSASVRFDPKILCVHAYSVEKLISLSEEEWSGFLLQLCSSLEEQRGSTTQPSSQSTAIRSKLNLLCYLCCVAGHTTIANKLINSTLVGKSADVLRVRSKVLRLMGLLALHCSHLEESSHICEAVSMLADLLRENLKNSKLKQFLIPPLGEFLYLICSQEEKRGSPEGLCFVPAAAYTGLMRSLREGDDAVNHHMIAKVIENISTVVSGPSHPLVTTEMGAALWYLFTHSTVEAVRVTAISSLSRLTRVNPAVFLSVLDTCGPAAVMEGMGGTGARVQQHLLTAVATVLLTSTTQTRRISQNQGNIDLLYLNILDKYGCLCLFRLVLYLERDLRKAIPVRNNPSQSGYLCQCLDLLIIHLSAAAQAIMDDVLHLLRGVVGRRHPSKTQSKQLKQTLPTMCVVLDLLSSQIFRAQIVTKDFLIQMGFMLVSLTIPFVSLSAFI</sequence>
<keyword evidence="1" id="KW-0472">Membrane</keyword>
<dbReference type="Proteomes" id="UP000694383">
    <property type="component" value="Unplaced"/>
</dbReference>
<organism evidence="3 4">
    <name type="scientific">Oryzias sinensis</name>
    <name type="common">Chinese medaka</name>
    <dbReference type="NCBI Taxonomy" id="183150"/>
    <lineage>
        <taxon>Eukaryota</taxon>
        <taxon>Metazoa</taxon>
        <taxon>Chordata</taxon>
        <taxon>Craniata</taxon>
        <taxon>Vertebrata</taxon>
        <taxon>Euteleostomi</taxon>
        <taxon>Actinopterygii</taxon>
        <taxon>Neopterygii</taxon>
        <taxon>Teleostei</taxon>
        <taxon>Neoteleostei</taxon>
        <taxon>Acanthomorphata</taxon>
        <taxon>Ovalentaria</taxon>
        <taxon>Atherinomorphae</taxon>
        <taxon>Beloniformes</taxon>
        <taxon>Adrianichthyidae</taxon>
        <taxon>Oryziinae</taxon>
        <taxon>Oryzias</taxon>
    </lineage>
</organism>
<dbReference type="GeneTree" id="ENSGT00940000156541"/>
<evidence type="ECO:0000313" key="3">
    <source>
        <dbReference type="Ensembl" id="ENSOSIP00000010247.1"/>
    </source>
</evidence>
<reference evidence="3" key="2">
    <citation type="submission" date="2025-09" db="UniProtKB">
        <authorList>
            <consortium name="Ensembl"/>
        </authorList>
    </citation>
    <scope>IDENTIFICATION</scope>
</reference>
<dbReference type="InterPro" id="IPR000719">
    <property type="entry name" value="Prot_kinase_dom"/>
</dbReference>
<keyword evidence="1" id="KW-1133">Transmembrane helix</keyword>
<proteinExistence type="predicted"/>
<dbReference type="Pfam" id="PF23606">
    <property type="entry name" value="HEAT_ULK4"/>
    <property type="match status" value="1"/>
</dbReference>
<keyword evidence="4" id="KW-1185">Reference proteome</keyword>
<dbReference type="InterPro" id="IPR045906">
    <property type="entry name" value="ULK4"/>
</dbReference>
<dbReference type="InterPro" id="IPR016024">
    <property type="entry name" value="ARM-type_fold"/>
</dbReference>
<feature type="domain" description="Protein kinase" evidence="2">
    <location>
        <begin position="4"/>
        <end position="290"/>
    </location>
</feature>
<dbReference type="Ensembl" id="ENSOSIT00000010898.1">
    <property type="protein sequence ID" value="ENSOSIP00000010247.1"/>
    <property type="gene ID" value="ENSOSIG00000006331.1"/>
</dbReference>
<dbReference type="PROSITE" id="PS50011">
    <property type="entry name" value="PROTEIN_KINASE_DOM"/>
    <property type="match status" value="1"/>
</dbReference>
<dbReference type="InterPro" id="IPR056981">
    <property type="entry name" value="HEAT_ULK4_RUNKEL"/>
</dbReference>
<dbReference type="SUPFAM" id="SSF48371">
    <property type="entry name" value="ARM repeat"/>
    <property type="match status" value="1"/>
</dbReference>
<dbReference type="GO" id="GO:0004672">
    <property type="term" value="F:protein kinase activity"/>
    <property type="evidence" value="ECO:0007669"/>
    <property type="project" value="InterPro"/>
</dbReference>